<feature type="transmembrane region" description="Helical" evidence="2">
    <location>
        <begin position="153"/>
        <end position="173"/>
    </location>
</feature>
<evidence type="ECO:0000313" key="4">
    <source>
        <dbReference type="Proteomes" id="UP001189429"/>
    </source>
</evidence>
<proteinExistence type="predicted"/>
<evidence type="ECO:0000256" key="2">
    <source>
        <dbReference type="SAM" id="Phobius"/>
    </source>
</evidence>
<comment type="caution">
    <text evidence="3">The sequence shown here is derived from an EMBL/GenBank/DDBJ whole genome shotgun (WGS) entry which is preliminary data.</text>
</comment>
<evidence type="ECO:0000256" key="1">
    <source>
        <dbReference type="SAM" id="MobiDB-lite"/>
    </source>
</evidence>
<organism evidence="3 4">
    <name type="scientific">Prorocentrum cordatum</name>
    <dbReference type="NCBI Taxonomy" id="2364126"/>
    <lineage>
        <taxon>Eukaryota</taxon>
        <taxon>Sar</taxon>
        <taxon>Alveolata</taxon>
        <taxon>Dinophyceae</taxon>
        <taxon>Prorocentrales</taxon>
        <taxon>Prorocentraceae</taxon>
        <taxon>Prorocentrum</taxon>
    </lineage>
</organism>
<dbReference type="Proteomes" id="UP001189429">
    <property type="component" value="Unassembled WGS sequence"/>
</dbReference>
<feature type="transmembrane region" description="Helical" evidence="2">
    <location>
        <begin position="215"/>
        <end position="236"/>
    </location>
</feature>
<keyword evidence="2" id="KW-0812">Transmembrane</keyword>
<keyword evidence="4" id="KW-1185">Reference proteome</keyword>
<feature type="region of interest" description="Disordered" evidence="1">
    <location>
        <begin position="34"/>
        <end position="65"/>
    </location>
</feature>
<feature type="transmembrane region" description="Helical" evidence="2">
    <location>
        <begin position="113"/>
        <end position="133"/>
    </location>
</feature>
<protein>
    <submittedName>
        <fullName evidence="3">Uncharacterized protein</fullName>
    </submittedName>
</protein>
<feature type="transmembrane region" description="Helical" evidence="2">
    <location>
        <begin position="185"/>
        <end position="209"/>
    </location>
</feature>
<gene>
    <name evidence="3" type="ORF">PCOR1329_LOCUS15310</name>
</gene>
<dbReference type="EMBL" id="CAUYUJ010004623">
    <property type="protein sequence ID" value="CAK0810309.1"/>
    <property type="molecule type" value="Genomic_DNA"/>
</dbReference>
<accession>A0ABN9QVH8</accession>
<sequence>MASVSVELNSNNSILRGALIDRTAPMETGMDVVPEVSGTQSSTQPRRQRSTSLRHAREVGETSASHTHRVPASQYVTIGVWMVLLFIEYGLVRLMCDLGVPPDHTADDDIIKVLSDFQFLLFAGFVLAILTGINWPDRFLYIFCFQTRQPRGYMFLAAFFLSGIGWGFLDLFPGLSEFSLTEINLAYAIPLLALLLGAIALIVMHLWMAYRHNSWSGFFAYFLSRCALFAFYSSYLVVKMQTQHKDSVVFHFHHYAVGFLAASLAEFNHPLSVLLLACGTGVFVQGIAAYDADPILAKPSYYVECFGVRSPLMRDEVAQFVTSHMRCRPHTSG</sequence>
<reference evidence="3" key="1">
    <citation type="submission" date="2023-10" db="EMBL/GenBank/DDBJ databases">
        <authorList>
            <person name="Chen Y."/>
            <person name="Shah S."/>
            <person name="Dougan E. K."/>
            <person name="Thang M."/>
            <person name="Chan C."/>
        </authorList>
    </citation>
    <scope>NUCLEOTIDE SEQUENCE [LARGE SCALE GENOMIC DNA]</scope>
</reference>
<keyword evidence="2" id="KW-1133">Transmembrane helix</keyword>
<feature type="transmembrane region" description="Helical" evidence="2">
    <location>
        <begin position="72"/>
        <end position="92"/>
    </location>
</feature>
<keyword evidence="2" id="KW-0472">Membrane</keyword>
<name>A0ABN9QVH8_9DINO</name>
<evidence type="ECO:0000313" key="3">
    <source>
        <dbReference type="EMBL" id="CAK0810309.1"/>
    </source>
</evidence>